<accession>A0ABS0XN80</accession>
<dbReference type="Proteomes" id="UP000640426">
    <property type="component" value="Unassembled WGS sequence"/>
</dbReference>
<proteinExistence type="predicted"/>
<protein>
    <submittedName>
        <fullName evidence="2">DUF4440 domain-containing protein</fullName>
    </submittedName>
</protein>
<evidence type="ECO:0000259" key="1">
    <source>
        <dbReference type="Pfam" id="PF14534"/>
    </source>
</evidence>
<dbReference type="EMBL" id="JAELXS010000003">
    <property type="protein sequence ID" value="MBJ6121498.1"/>
    <property type="molecule type" value="Genomic_DNA"/>
</dbReference>
<dbReference type="InterPro" id="IPR027843">
    <property type="entry name" value="DUF4440"/>
</dbReference>
<dbReference type="Pfam" id="PF14534">
    <property type="entry name" value="DUF4440"/>
    <property type="match status" value="1"/>
</dbReference>
<evidence type="ECO:0000313" key="3">
    <source>
        <dbReference type="Proteomes" id="UP000640426"/>
    </source>
</evidence>
<gene>
    <name evidence="2" type="ORF">JAO74_06805</name>
</gene>
<feature type="domain" description="DUF4440" evidence="1">
    <location>
        <begin position="9"/>
        <end position="106"/>
    </location>
</feature>
<keyword evidence="3" id="KW-1185">Reference proteome</keyword>
<dbReference type="SUPFAM" id="SSF54427">
    <property type="entry name" value="NTF2-like"/>
    <property type="match status" value="1"/>
</dbReference>
<organism evidence="2 3">
    <name type="scientific">Sphingomonas mollis</name>
    <dbReference type="NCBI Taxonomy" id="2795726"/>
    <lineage>
        <taxon>Bacteria</taxon>
        <taxon>Pseudomonadati</taxon>
        <taxon>Pseudomonadota</taxon>
        <taxon>Alphaproteobacteria</taxon>
        <taxon>Sphingomonadales</taxon>
        <taxon>Sphingomonadaceae</taxon>
        <taxon>Sphingomonas</taxon>
    </lineage>
</organism>
<sequence>MDDNRVWTFEESLWTGDAEHYRASIDDECLMVLPQPPFVMSGGEAIEAVAATPRWSSVEITDRRIARPEEGLIVVAYHARATKDDGPGYEAHCTSTYRRRAHEDWLVVQHQQTPPLAITAAA</sequence>
<name>A0ABS0XN80_9SPHN</name>
<comment type="caution">
    <text evidence="2">The sequence shown here is derived from an EMBL/GenBank/DDBJ whole genome shotgun (WGS) entry which is preliminary data.</text>
</comment>
<reference evidence="3" key="1">
    <citation type="submission" date="2020-12" db="EMBL/GenBank/DDBJ databases">
        <title>Hymenobacter sp.</title>
        <authorList>
            <person name="Kim M.K."/>
        </authorList>
    </citation>
    <scope>NUCLEOTIDE SEQUENCE [LARGE SCALE GENOMIC DNA]</scope>
    <source>
        <strain evidence="3">BT553</strain>
    </source>
</reference>
<dbReference type="InterPro" id="IPR032710">
    <property type="entry name" value="NTF2-like_dom_sf"/>
</dbReference>
<dbReference type="Gene3D" id="3.10.450.50">
    <property type="match status" value="1"/>
</dbReference>
<evidence type="ECO:0000313" key="2">
    <source>
        <dbReference type="EMBL" id="MBJ6121498.1"/>
    </source>
</evidence>